<dbReference type="InterPro" id="IPR033900">
    <property type="entry name" value="Gram_neg_porin_domain"/>
</dbReference>
<dbReference type="PANTHER" id="PTHR34501">
    <property type="entry name" value="PROTEIN YDDL-RELATED"/>
    <property type="match status" value="1"/>
</dbReference>
<sequence length="370" mass="38576">MKLSFAPSFPLAPIAALAAAALAAPAAHAQSSVTLYGVIDTAIQVARTGGNTVVREASSSVAPNRWGLFGKEDLGGGYSAVFKLENGFNLNSGAMASSTALFNREAWIGIRGPFGQIQAGNNYTPLFLSYVTYSIGELNALAWGNATNNYVFVPAARTANSIRYTSNALAGFTLRALYARGANGTSGVPASLGDTLSAGVNFKAGQFSADVDYLQQRFANTATLTTTTSVGTGRYYLIGVSYDFGFVKTAALYQMHRNATGVSTSISSAYATPNHDFYEVNALIRHLGGGSLLASFGQYFLKSGGDGHATSWALRYDYPLSKRTGLYAGVAGVHNHGTTAFTVTDAAGPGIAVSPGKDITTGIFGIVHAF</sequence>
<evidence type="ECO:0000256" key="4">
    <source>
        <dbReference type="ARBA" id="ARBA00022452"/>
    </source>
</evidence>
<evidence type="ECO:0000256" key="10">
    <source>
        <dbReference type="ARBA" id="ARBA00023237"/>
    </source>
</evidence>
<keyword evidence="14" id="KW-1185">Reference proteome</keyword>
<comment type="caution">
    <text evidence="13">The sequence shown here is derived from an EMBL/GenBank/DDBJ whole genome shotgun (WGS) entry which is preliminary data.</text>
</comment>
<name>A0ABX5MEI0_9BURK</name>
<dbReference type="PANTHER" id="PTHR34501:SF9">
    <property type="entry name" value="MAJOR OUTER MEMBRANE PROTEIN P.IA"/>
    <property type="match status" value="1"/>
</dbReference>
<keyword evidence="9" id="KW-0472">Membrane</keyword>
<evidence type="ECO:0000256" key="6">
    <source>
        <dbReference type="ARBA" id="ARBA00022729"/>
    </source>
</evidence>
<evidence type="ECO:0000256" key="3">
    <source>
        <dbReference type="ARBA" id="ARBA00022448"/>
    </source>
</evidence>
<evidence type="ECO:0000256" key="2">
    <source>
        <dbReference type="ARBA" id="ARBA00011233"/>
    </source>
</evidence>
<dbReference type="InterPro" id="IPR023614">
    <property type="entry name" value="Porin_dom_sf"/>
</dbReference>
<evidence type="ECO:0000313" key="14">
    <source>
        <dbReference type="Proteomes" id="UP000247515"/>
    </source>
</evidence>
<keyword evidence="6 11" id="KW-0732">Signal</keyword>
<keyword evidence="5" id="KW-0812">Transmembrane</keyword>
<dbReference type="Proteomes" id="UP000247515">
    <property type="component" value="Unassembled WGS sequence"/>
</dbReference>
<organism evidence="13 14">
    <name type="scientific">Paraburkholderia tropica</name>
    <dbReference type="NCBI Taxonomy" id="92647"/>
    <lineage>
        <taxon>Bacteria</taxon>
        <taxon>Pseudomonadati</taxon>
        <taxon>Pseudomonadota</taxon>
        <taxon>Betaproteobacteria</taxon>
        <taxon>Burkholderiales</taxon>
        <taxon>Burkholderiaceae</taxon>
        <taxon>Paraburkholderia</taxon>
    </lineage>
</organism>
<accession>A0ABX5MEI0</accession>
<feature type="chain" id="PRO_5045501381" evidence="11">
    <location>
        <begin position="30"/>
        <end position="370"/>
    </location>
</feature>
<comment type="subcellular location">
    <subcellularLocation>
        <location evidence="1">Cell outer membrane</location>
        <topology evidence="1">Multi-pass membrane protein</topology>
    </subcellularLocation>
</comment>
<dbReference type="RefSeq" id="WP_110330030.1">
    <property type="nucleotide sequence ID" value="NZ_JACHWC010000031.1"/>
</dbReference>
<comment type="subunit">
    <text evidence="2">Homotrimer.</text>
</comment>
<dbReference type="PRINTS" id="PR00184">
    <property type="entry name" value="NEISSPPORIN"/>
</dbReference>
<dbReference type="SUPFAM" id="SSF56935">
    <property type="entry name" value="Porins"/>
    <property type="match status" value="1"/>
</dbReference>
<dbReference type="Gene3D" id="2.40.160.10">
    <property type="entry name" value="Porin"/>
    <property type="match status" value="1"/>
</dbReference>
<gene>
    <name evidence="13" type="ORF">C7400_14920</name>
</gene>
<feature type="signal peptide" evidence="11">
    <location>
        <begin position="1"/>
        <end position="29"/>
    </location>
</feature>
<keyword evidence="4" id="KW-1134">Transmembrane beta strand</keyword>
<reference evidence="13 14" key="1">
    <citation type="submission" date="2018-05" db="EMBL/GenBank/DDBJ databases">
        <title>Genomic Encyclopedia of Type Strains, Phase IV (KMG-V): Genome sequencing to study the core and pangenomes of soil and plant-associated prokaryotes.</title>
        <authorList>
            <person name="Whitman W."/>
        </authorList>
    </citation>
    <scope>NUCLEOTIDE SEQUENCE [LARGE SCALE GENOMIC DNA]</scope>
    <source>
        <strain evidence="13 14">SIr-6563</strain>
    </source>
</reference>
<dbReference type="InterPro" id="IPR050298">
    <property type="entry name" value="Gram-neg_bact_OMP"/>
</dbReference>
<dbReference type="CDD" id="cd00342">
    <property type="entry name" value="gram_neg_porins"/>
    <property type="match status" value="1"/>
</dbReference>
<evidence type="ECO:0000256" key="5">
    <source>
        <dbReference type="ARBA" id="ARBA00022692"/>
    </source>
</evidence>
<evidence type="ECO:0000256" key="8">
    <source>
        <dbReference type="ARBA" id="ARBA00023114"/>
    </source>
</evidence>
<proteinExistence type="predicted"/>
<protein>
    <submittedName>
        <fullName evidence="13">Porin</fullName>
    </submittedName>
</protein>
<dbReference type="InterPro" id="IPR002299">
    <property type="entry name" value="Porin_Neis"/>
</dbReference>
<keyword evidence="7" id="KW-0406">Ion transport</keyword>
<evidence type="ECO:0000256" key="11">
    <source>
        <dbReference type="SAM" id="SignalP"/>
    </source>
</evidence>
<dbReference type="EMBL" id="QJJV01000049">
    <property type="protein sequence ID" value="PXX03469.1"/>
    <property type="molecule type" value="Genomic_DNA"/>
</dbReference>
<evidence type="ECO:0000259" key="12">
    <source>
        <dbReference type="Pfam" id="PF13609"/>
    </source>
</evidence>
<feature type="domain" description="Porin" evidence="12">
    <location>
        <begin position="16"/>
        <end position="337"/>
    </location>
</feature>
<evidence type="ECO:0000256" key="7">
    <source>
        <dbReference type="ARBA" id="ARBA00023065"/>
    </source>
</evidence>
<evidence type="ECO:0000313" key="13">
    <source>
        <dbReference type="EMBL" id="PXX03469.1"/>
    </source>
</evidence>
<keyword evidence="3" id="KW-0813">Transport</keyword>
<keyword evidence="8" id="KW-0626">Porin</keyword>
<evidence type="ECO:0000256" key="9">
    <source>
        <dbReference type="ARBA" id="ARBA00023136"/>
    </source>
</evidence>
<keyword evidence="10" id="KW-0998">Cell outer membrane</keyword>
<dbReference type="Pfam" id="PF13609">
    <property type="entry name" value="Porin_4"/>
    <property type="match status" value="1"/>
</dbReference>
<evidence type="ECO:0000256" key="1">
    <source>
        <dbReference type="ARBA" id="ARBA00004571"/>
    </source>
</evidence>